<evidence type="ECO:0000256" key="3">
    <source>
        <dbReference type="ARBA" id="ARBA00004939"/>
    </source>
</evidence>
<evidence type="ECO:0000256" key="5">
    <source>
        <dbReference type="ARBA" id="ARBA00011738"/>
    </source>
</evidence>
<dbReference type="CDD" id="cd00311">
    <property type="entry name" value="TIM"/>
    <property type="match status" value="1"/>
</dbReference>
<dbReference type="GO" id="GO:0006096">
    <property type="term" value="P:glycolytic process"/>
    <property type="evidence" value="ECO:0007669"/>
    <property type="project" value="UniProtKB-UniRule"/>
</dbReference>
<dbReference type="GO" id="GO:0005829">
    <property type="term" value="C:cytosol"/>
    <property type="evidence" value="ECO:0007669"/>
    <property type="project" value="TreeGrafter"/>
</dbReference>
<evidence type="ECO:0000256" key="6">
    <source>
        <dbReference type="ARBA" id="ARBA00011940"/>
    </source>
</evidence>
<evidence type="ECO:0000256" key="2">
    <source>
        <dbReference type="ARBA" id="ARBA00004742"/>
    </source>
</evidence>
<dbReference type="Gene3D" id="3.20.20.70">
    <property type="entry name" value="Aldolase class I"/>
    <property type="match status" value="1"/>
</dbReference>
<evidence type="ECO:0000313" key="16">
    <source>
        <dbReference type="Proteomes" id="UP000242301"/>
    </source>
</evidence>
<dbReference type="GO" id="GO:0019563">
    <property type="term" value="P:glycerol catabolic process"/>
    <property type="evidence" value="ECO:0007669"/>
    <property type="project" value="TreeGrafter"/>
</dbReference>
<dbReference type="NCBIfam" id="TIGR00419">
    <property type="entry name" value="tim"/>
    <property type="match status" value="1"/>
</dbReference>
<dbReference type="InterPro" id="IPR022896">
    <property type="entry name" value="TrioseP_Isoase_bac/euk"/>
</dbReference>
<keyword evidence="16" id="KW-1185">Reference proteome</keyword>
<dbReference type="UniPathway" id="UPA00109">
    <property type="reaction ID" value="UER00189"/>
</dbReference>
<protein>
    <recommendedName>
        <fullName evidence="7 13">Triosephosphate isomerase</fullName>
        <shortName evidence="13">TIM</shortName>
        <shortName evidence="13">TPI</shortName>
        <ecNumber evidence="6 13">5.3.1.1</ecNumber>
    </recommendedName>
    <alternativeName>
        <fullName evidence="13">Triose-phosphate isomerase</fullName>
    </alternativeName>
</protein>
<dbReference type="PROSITE" id="PS51440">
    <property type="entry name" value="TIM_2"/>
    <property type="match status" value="1"/>
</dbReference>
<dbReference type="EC" id="5.3.1.1" evidence="6 13"/>
<evidence type="ECO:0000256" key="13">
    <source>
        <dbReference type="HAMAP-Rule" id="MF_00147"/>
    </source>
</evidence>
<dbReference type="SUPFAM" id="SSF51351">
    <property type="entry name" value="Triosephosphate isomerase (TIM)"/>
    <property type="match status" value="1"/>
</dbReference>
<comment type="similarity">
    <text evidence="4 13 14">Belongs to the triosephosphate isomerase family.</text>
</comment>
<comment type="pathway">
    <text evidence="3">Carbohydrate metabolism; erythritol degradation.</text>
</comment>
<comment type="function">
    <text evidence="12 13">Involved in the gluconeogenesis. Catalyzes stereospecifically the conversion of dihydroxyacetone phosphate (DHAP) to D-glyceraldehyde-3-phosphate (G3P).</text>
</comment>
<feature type="active site" description="Proton acceptor" evidence="13">
    <location>
        <position position="167"/>
    </location>
</feature>
<comment type="pathway">
    <text evidence="13 14">Carbohydrate degradation; glycolysis; D-glyceraldehyde 3-phosphate from glycerone phosphate: step 1/1.</text>
</comment>
<name>A0A0M6W6L3_9GAMM</name>
<comment type="catalytic activity">
    <reaction evidence="1 13 14">
        <text>D-glyceraldehyde 3-phosphate = dihydroxyacetone phosphate</text>
        <dbReference type="Rhea" id="RHEA:18585"/>
        <dbReference type="ChEBI" id="CHEBI:57642"/>
        <dbReference type="ChEBI" id="CHEBI:59776"/>
        <dbReference type="EC" id="5.3.1.1"/>
    </reaction>
</comment>
<comment type="subcellular location">
    <subcellularLocation>
        <location evidence="13 14">Cytoplasm</location>
    </subcellularLocation>
</comment>
<comment type="pathway">
    <text evidence="2 13 14">Carbohydrate biosynthesis; gluconeogenesis.</text>
</comment>
<reference evidence="16" key="1">
    <citation type="submission" date="2015-05" db="EMBL/GenBank/DDBJ databases">
        <authorList>
            <person name="Manzano-Marin A."/>
        </authorList>
    </citation>
    <scope>NUCLEOTIDE SEQUENCE [LARGE SCALE GENOMIC DNA]</scope>
    <source>
        <strain evidence="16">officinalis</strain>
    </source>
</reference>
<evidence type="ECO:0000313" key="15">
    <source>
        <dbReference type="EMBL" id="CRK85499.1"/>
    </source>
</evidence>
<evidence type="ECO:0000256" key="11">
    <source>
        <dbReference type="ARBA" id="ARBA00023235"/>
    </source>
</evidence>
<dbReference type="EMBL" id="CVRF01000001">
    <property type="protein sequence ID" value="CRK85499.1"/>
    <property type="molecule type" value="Genomic_DNA"/>
</dbReference>
<proteinExistence type="inferred from homology"/>
<feature type="active site" description="Electrophile" evidence="13">
    <location>
        <position position="95"/>
    </location>
</feature>
<dbReference type="PROSITE" id="PS00171">
    <property type="entry name" value="TIM_1"/>
    <property type="match status" value="1"/>
</dbReference>
<keyword evidence="9 13" id="KW-0963">Cytoplasm</keyword>
<evidence type="ECO:0000256" key="8">
    <source>
        <dbReference type="ARBA" id="ARBA00022432"/>
    </source>
</evidence>
<dbReference type="PANTHER" id="PTHR21139">
    <property type="entry name" value="TRIOSEPHOSPHATE ISOMERASE"/>
    <property type="match status" value="1"/>
</dbReference>
<dbReference type="Pfam" id="PF00121">
    <property type="entry name" value="TIM"/>
    <property type="match status" value="1"/>
</dbReference>
<dbReference type="STRING" id="1715285.SOFFGTOCOR_0053"/>
<dbReference type="InterPro" id="IPR013785">
    <property type="entry name" value="Aldolase_TIM"/>
</dbReference>
<evidence type="ECO:0000256" key="9">
    <source>
        <dbReference type="ARBA" id="ARBA00022490"/>
    </source>
</evidence>
<keyword evidence="8 13" id="KW-0312">Gluconeogenesis</keyword>
<sequence length="256" mass="28630">MRRPLIIGNWKLHGNTNMVNNLIIDILKKINNIKNCDIAIAPPAIYLSQAKNILNNSCIFLAAQNVDINSNGAFTGEISARMLKDIGVKYIIIGHSERRYFHKESDEFIIKKFAAVLEQDLIPVLCIGETEFENKSGKTKDICSRQIDAIINSLGVDVFQNSVIAYEPIWAINTNKSANPTQIQLIHNFIRSYISKKNNFISEQVIIQYGGSVDDKNALELFNQKDIDGVLVGRASLKADIFVKIIKIAIAAKLNN</sequence>
<keyword evidence="10 13" id="KW-0324">Glycolysis</keyword>
<evidence type="ECO:0000256" key="14">
    <source>
        <dbReference type="RuleBase" id="RU363013"/>
    </source>
</evidence>
<keyword evidence="11 13" id="KW-0413">Isomerase</keyword>
<accession>A0A0M6W6L3</accession>
<dbReference type="GO" id="GO:0004807">
    <property type="term" value="F:triose-phosphate isomerase activity"/>
    <property type="evidence" value="ECO:0007669"/>
    <property type="project" value="UniProtKB-UniRule"/>
</dbReference>
<dbReference type="HAMAP" id="MF_00147_B">
    <property type="entry name" value="TIM_B"/>
    <property type="match status" value="1"/>
</dbReference>
<evidence type="ECO:0000256" key="12">
    <source>
        <dbReference type="ARBA" id="ARBA00055680"/>
    </source>
</evidence>
<dbReference type="AlphaFoldDB" id="A0A0M6W6L3"/>
<dbReference type="GO" id="GO:0046166">
    <property type="term" value="P:glyceraldehyde-3-phosphate biosynthetic process"/>
    <property type="evidence" value="ECO:0007669"/>
    <property type="project" value="TreeGrafter"/>
</dbReference>
<gene>
    <name evidence="13 15" type="primary">tpiA</name>
    <name evidence="15" type="ORF">SOFFGTOCOR_0053</name>
</gene>
<evidence type="ECO:0000256" key="4">
    <source>
        <dbReference type="ARBA" id="ARBA00007422"/>
    </source>
</evidence>
<comment type="caution">
    <text evidence="13">Lacks conserved residue(s) required for the propagation of feature annotation.</text>
</comment>
<dbReference type="PANTHER" id="PTHR21139:SF42">
    <property type="entry name" value="TRIOSEPHOSPHATE ISOMERASE"/>
    <property type="match status" value="1"/>
</dbReference>
<dbReference type="InterPro" id="IPR000652">
    <property type="entry name" value="Triosephosphate_isomerase"/>
</dbReference>
<evidence type="ECO:0000256" key="7">
    <source>
        <dbReference type="ARBA" id="ARBA00019397"/>
    </source>
</evidence>
<dbReference type="GO" id="GO:0006094">
    <property type="term" value="P:gluconeogenesis"/>
    <property type="evidence" value="ECO:0007669"/>
    <property type="project" value="UniProtKB-UniRule"/>
</dbReference>
<evidence type="ECO:0000256" key="10">
    <source>
        <dbReference type="ARBA" id="ARBA00023152"/>
    </source>
</evidence>
<dbReference type="UniPathway" id="UPA00138"/>
<comment type="subunit">
    <text evidence="5 13 14">Homodimer.</text>
</comment>
<dbReference type="FunFam" id="3.20.20.70:FF:000020">
    <property type="entry name" value="Triosephosphate isomerase"/>
    <property type="match status" value="1"/>
</dbReference>
<evidence type="ECO:0000256" key="1">
    <source>
        <dbReference type="ARBA" id="ARBA00000474"/>
    </source>
</evidence>
<organism evidence="15 16">
    <name type="scientific">Candidatus Providencia siddallii</name>
    <dbReference type="NCBI Taxonomy" id="1715285"/>
    <lineage>
        <taxon>Bacteria</taxon>
        <taxon>Pseudomonadati</taxon>
        <taxon>Pseudomonadota</taxon>
        <taxon>Gammaproteobacteria</taxon>
        <taxon>Enterobacterales</taxon>
        <taxon>Morganellaceae</taxon>
        <taxon>Providencia</taxon>
    </lineage>
</organism>
<dbReference type="InterPro" id="IPR020861">
    <property type="entry name" value="Triosephosphate_isomerase_AS"/>
</dbReference>
<feature type="binding site" evidence="13">
    <location>
        <position position="212"/>
    </location>
    <ligand>
        <name>substrate</name>
    </ligand>
</feature>
<dbReference type="Proteomes" id="UP000242301">
    <property type="component" value="Unassembled WGS sequence"/>
</dbReference>
<dbReference type="InterPro" id="IPR035990">
    <property type="entry name" value="TIM_sf"/>
</dbReference>
<feature type="binding site" evidence="13">
    <location>
        <begin position="9"/>
        <end position="11"/>
    </location>
    <ligand>
        <name>substrate</name>
    </ligand>
</feature>